<evidence type="ECO:0000313" key="2">
    <source>
        <dbReference type="EMBL" id="GES38581.1"/>
    </source>
</evidence>
<feature type="compositionally biased region" description="Basic and acidic residues" evidence="1">
    <location>
        <begin position="1"/>
        <end position="17"/>
    </location>
</feature>
<protein>
    <submittedName>
        <fullName evidence="2">Uncharacterized protein</fullName>
    </submittedName>
</protein>
<gene>
    <name evidence="2" type="ORF">RAJCM14343_3846</name>
</gene>
<evidence type="ECO:0000313" key="3">
    <source>
        <dbReference type="Proteomes" id="UP000325466"/>
    </source>
</evidence>
<proteinExistence type="predicted"/>
<accession>A0ABQ0YQ54</accession>
<feature type="region of interest" description="Disordered" evidence="1">
    <location>
        <begin position="1"/>
        <end position="36"/>
    </location>
</feature>
<evidence type="ECO:0000256" key="1">
    <source>
        <dbReference type="SAM" id="MobiDB-lite"/>
    </source>
</evidence>
<sequence length="48" mass="5246">MRQFRADRFGAERRHDSVAAVTSPSGTDDIPGRSTAGRPRCLDRICVG</sequence>
<comment type="caution">
    <text evidence="2">The sequence shown here is derived from an EMBL/GenBank/DDBJ whole genome shotgun (WGS) entry which is preliminary data.</text>
</comment>
<name>A0ABQ0YQ54_9NOCA</name>
<keyword evidence="3" id="KW-1185">Reference proteome</keyword>
<organism evidence="2 3">
    <name type="scientific">Rhodococcus aetherivorans</name>
    <dbReference type="NCBI Taxonomy" id="191292"/>
    <lineage>
        <taxon>Bacteria</taxon>
        <taxon>Bacillati</taxon>
        <taxon>Actinomycetota</taxon>
        <taxon>Actinomycetes</taxon>
        <taxon>Mycobacteriales</taxon>
        <taxon>Nocardiaceae</taxon>
        <taxon>Rhodococcus</taxon>
    </lineage>
</organism>
<dbReference type="EMBL" id="BLAH01000095">
    <property type="protein sequence ID" value="GES38581.1"/>
    <property type="molecule type" value="Genomic_DNA"/>
</dbReference>
<reference evidence="2 3" key="1">
    <citation type="journal article" date="2018" name="Biodegradation">
        <title>1,4-Dioxane degradation characteristics of Rhodococcus aetherivorans JCM 14343.</title>
        <authorList>
            <person name="Inoue D."/>
            <person name="Tsunoda T."/>
            <person name="Yamamoto N."/>
            <person name="Ike M."/>
            <person name="Sei K."/>
        </authorList>
    </citation>
    <scope>NUCLEOTIDE SEQUENCE [LARGE SCALE GENOMIC DNA]</scope>
    <source>
        <strain evidence="2 3">JCM 14343</strain>
    </source>
</reference>
<dbReference type="Proteomes" id="UP000325466">
    <property type="component" value="Unassembled WGS sequence"/>
</dbReference>